<feature type="region of interest" description="Disordered" evidence="4">
    <location>
        <begin position="169"/>
        <end position="228"/>
    </location>
</feature>
<evidence type="ECO:0000256" key="4">
    <source>
        <dbReference type="SAM" id="MobiDB-lite"/>
    </source>
</evidence>
<dbReference type="GO" id="GO:0008094">
    <property type="term" value="F:ATP-dependent activity, acting on DNA"/>
    <property type="evidence" value="ECO:0007669"/>
    <property type="project" value="TreeGrafter"/>
</dbReference>
<dbReference type="InterPro" id="IPR001650">
    <property type="entry name" value="Helicase_C-like"/>
</dbReference>
<dbReference type="GeneID" id="38122185"/>
<name>A0A397GG32_ASPTH</name>
<dbReference type="OrthoDB" id="4459045at2759"/>
<evidence type="ECO:0000256" key="3">
    <source>
        <dbReference type="ARBA" id="ARBA00022840"/>
    </source>
</evidence>
<evidence type="ECO:0000259" key="5">
    <source>
        <dbReference type="PROSITE" id="PS51192"/>
    </source>
</evidence>
<gene>
    <name evidence="7" type="ORF">CDV56_100211</name>
</gene>
<dbReference type="EMBL" id="NKHU02000184">
    <property type="protein sequence ID" value="RHZ49099.1"/>
    <property type="molecule type" value="Genomic_DNA"/>
</dbReference>
<accession>A0A397GG32</accession>
<organism evidence="7 8">
    <name type="scientific">Aspergillus thermomutatus</name>
    <name type="common">Neosartorya pseudofischeri</name>
    <dbReference type="NCBI Taxonomy" id="41047"/>
    <lineage>
        <taxon>Eukaryota</taxon>
        <taxon>Fungi</taxon>
        <taxon>Dikarya</taxon>
        <taxon>Ascomycota</taxon>
        <taxon>Pezizomycotina</taxon>
        <taxon>Eurotiomycetes</taxon>
        <taxon>Eurotiomycetidae</taxon>
        <taxon>Eurotiales</taxon>
        <taxon>Aspergillaceae</taxon>
        <taxon>Aspergillus</taxon>
        <taxon>Aspergillus subgen. Fumigati</taxon>
    </lineage>
</organism>
<dbReference type="Pfam" id="PF00271">
    <property type="entry name" value="Helicase_C"/>
    <property type="match status" value="1"/>
</dbReference>
<dbReference type="PROSITE" id="PS51194">
    <property type="entry name" value="HELICASE_CTER"/>
    <property type="match status" value="1"/>
</dbReference>
<evidence type="ECO:0000256" key="1">
    <source>
        <dbReference type="ARBA" id="ARBA00022741"/>
    </source>
</evidence>
<dbReference type="SMART" id="SM00490">
    <property type="entry name" value="HELICc"/>
    <property type="match status" value="1"/>
</dbReference>
<dbReference type="Gene3D" id="3.40.50.10810">
    <property type="entry name" value="Tandem AAA-ATPase domain"/>
    <property type="match status" value="1"/>
</dbReference>
<dbReference type="Gene3D" id="3.40.50.300">
    <property type="entry name" value="P-loop containing nucleotide triphosphate hydrolases"/>
    <property type="match status" value="1"/>
</dbReference>
<dbReference type="InterPro" id="IPR038718">
    <property type="entry name" value="SNF2-like_sf"/>
</dbReference>
<dbReference type="GO" id="GO:0005634">
    <property type="term" value="C:nucleus"/>
    <property type="evidence" value="ECO:0007669"/>
    <property type="project" value="TreeGrafter"/>
</dbReference>
<evidence type="ECO:0000256" key="2">
    <source>
        <dbReference type="ARBA" id="ARBA00022801"/>
    </source>
</evidence>
<dbReference type="SMART" id="SM00487">
    <property type="entry name" value="DEXDc"/>
    <property type="match status" value="1"/>
</dbReference>
<dbReference type="RefSeq" id="XP_026612225.1">
    <property type="nucleotide sequence ID" value="XM_026753830.1"/>
</dbReference>
<dbReference type="InterPro" id="IPR027417">
    <property type="entry name" value="P-loop_NTPase"/>
</dbReference>
<dbReference type="Proteomes" id="UP000215305">
    <property type="component" value="Unassembled WGS sequence"/>
</dbReference>
<dbReference type="CDD" id="cd18793">
    <property type="entry name" value="SF2_C_SNF"/>
    <property type="match status" value="1"/>
</dbReference>
<reference evidence="7" key="1">
    <citation type="submission" date="2018-08" db="EMBL/GenBank/DDBJ databases">
        <title>Draft genome sequence of azole-resistant Aspergillus thermomutatus (Neosartorya pseudofischeri) strain HMR AF 39, isolated from a human nasal aspirate.</title>
        <authorList>
            <person name="Parent-Michaud M."/>
            <person name="Dufresne P.J."/>
            <person name="Fournier E."/>
            <person name="Martineau C."/>
            <person name="Moreira S."/>
            <person name="Perkins V."/>
            <person name="De Repentigny L."/>
            <person name="Dufresne S.F."/>
        </authorList>
    </citation>
    <scope>NUCLEOTIDE SEQUENCE [LARGE SCALE GENOMIC DNA]</scope>
    <source>
        <strain evidence="7">HMR AF 39</strain>
    </source>
</reference>
<dbReference type="PANTHER" id="PTHR45626">
    <property type="entry name" value="TRANSCRIPTION TERMINATION FACTOR 2-RELATED"/>
    <property type="match status" value="1"/>
</dbReference>
<sequence length="1090" mass="123322">MDSDSDSDTPLVSYATTTPGASDTATIKLEPKVKGKERLKAAFGLVGENEWLAWLRSDMVKPHWLELWNDFLRNRKGGERGPGLAIVQARILSGEGCGNRKYSAFTRDKTEWDEADHYACFLFWVRHENTSSKQGVYFRTQSSQDHIDRLIWALKDWLRHIHAPSQIGKGGGGTAIFGTTRGQLKRTKSGVDKGKKAKLFSEGNGDPDQTTTGSTGDEGSTDESHLDSDTDLLMKSAKSAEEPKEADKPWDKWESALQEAVISEKNRICLQRQSPTFNWDDKFWLYALTTTALKNCERSVETSDQEMTMPTTVEETEEVVAGATSAVMTTPQKQSRKSLEAKYQAFDPSTTDVFDPEKYHVQEDLEYALLPEVNVDSTVMELTEEGLRQIEKQREWFDNKAYQRENHQQACANLRIPAESHPRLPSMHAGAMLKFWQPVAINALTVMAESGQLRGAILADTVGLGKTWEAIGFLMHQYTLFEKRYMAAKEAKLTLPLGRPMLIVVPPTLIGQWIGEISAMTDMFNLWVYYGDYRASAGHNALVINGKLTKQDEIFDGQLHRAKELVLTTYQTLTIRHGPSASKQWCEKRKLTYDPSQSPHGWDGCLSQLFSMAVFDEAHLLRNKDSQMSITAKWMNTSFNLLLTATPFFNGVHDFRGYIDFLFIKQNIKPEVLTPALFDLPQGHPQETLLLSNAAVERFVLANGVSDELAGTRLRSILRQLMVRRTISSSIPFVKGITIGHDIPGYKRKLIASNLDDGEELTYKALEIRYRRRLFIQDQNDPSKYRWNMDRLRKLTLFSSWLGFQWIASSLTTDHVPAALRCLREGTLVERWMEAVAKGKPLDVESSVAAFYRKAYKASKEAVRPTFNLEFLLRGSPKMRSMLPIIRDQVFLHNEKSIVWTMWPAEQVYIAACLNEIGIEAGVMHAALDVNERTKLIEEFTMQPEKCMVLISTYSISSAGLNLQKQCRNAHLFSPPTSQSVVNQAIGRVCRLGQTKIVLIYEYLTDNTFQCWLRKRGMAKALPGIITDLTFTTDDEEAISAHASLTRWRVRDGKLVYLEDGEEPQVSDVFEADRILEHMIESMLGASESC</sequence>
<dbReference type="GO" id="GO:0006281">
    <property type="term" value="P:DNA repair"/>
    <property type="evidence" value="ECO:0007669"/>
    <property type="project" value="TreeGrafter"/>
</dbReference>
<evidence type="ECO:0008006" key="9">
    <source>
        <dbReference type="Google" id="ProtNLM"/>
    </source>
</evidence>
<dbReference type="GO" id="GO:0016787">
    <property type="term" value="F:hydrolase activity"/>
    <property type="evidence" value="ECO:0007669"/>
    <property type="project" value="UniProtKB-KW"/>
</dbReference>
<dbReference type="InterPro" id="IPR050628">
    <property type="entry name" value="SNF2_RAD54_helicase_TF"/>
</dbReference>
<feature type="domain" description="Helicase C-terminal" evidence="6">
    <location>
        <begin position="884"/>
        <end position="1030"/>
    </location>
</feature>
<dbReference type="InterPro" id="IPR049730">
    <property type="entry name" value="SNF2/RAD54-like_C"/>
</dbReference>
<dbReference type="VEuPathDB" id="FungiDB:CDV56_100211"/>
<dbReference type="PROSITE" id="PS51192">
    <property type="entry name" value="HELICASE_ATP_BIND_1"/>
    <property type="match status" value="1"/>
</dbReference>
<keyword evidence="1" id="KW-0547">Nucleotide-binding</keyword>
<protein>
    <recommendedName>
        <fullName evidence="9">Helicase ATP-binding domain-containing protein</fullName>
    </recommendedName>
</protein>
<dbReference type="AlphaFoldDB" id="A0A397GG32"/>
<feature type="domain" description="Helicase ATP-binding" evidence="5">
    <location>
        <begin position="447"/>
        <end position="665"/>
    </location>
</feature>
<evidence type="ECO:0000313" key="8">
    <source>
        <dbReference type="Proteomes" id="UP000215305"/>
    </source>
</evidence>
<comment type="caution">
    <text evidence="7">The sequence shown here is derived from an EMBL/GenBank/DDBJ whole genome shotgun (WGS) entry which is preliminary data.</text>
</comment>
<dbReference type="GO" id="GO:0005524">
    <property type="term" value="F:ATP binding"/>
    <property type="evidence" value="ECO:0007669"/>
    <property type="project" value="UniProtKB-KW"/>
</dbReference>
<dbReference type="SUPFAM" id="SSF52540">
    <property type="entry name" value="P-loop containing nucleoside triphosphate hydrolases"/>
    <property type="match status" value="2"/>
</dbReference>
<dbReference type="Pfam" id="PF00176">
    <property type="entry name" value="SNF2-rel_dom"/>
    <property type="match status" value="1"/>
</dbReference>
<keyword evidence="3" id="KW-0067">ATP-binding</keyword>
<proteinExistence type="predicted"/>
<keyword evidence="2" id="KW-0378">Hydrolase</keyword>
<dbReference type="InterPro" id="IPR014001">
    <property type="entry name" value="Helicase_ATP-bd"/>
</dbReference>
<keyword evidence="8" id="KW-1185">Reference proteome</keyword>
<evidence type="ECO:0000259" key="6">
    <source>
        <dbReference type="PROSITE" id="PS51194"/>
    </source>
</evidence>
<evidence type="ECO:0000313" key="7">
    <source>
        <dbReference type="EMBL" id="RHZ49099.1"/>
    </source>
</evidence>
<dbReference type="STRING" id="41047.A0A397GG32"/>
<dbReference type="InterPro" id="IPR000330">
    <property type="entry name" value="SNF2_N"/>
</dbReference>